<sequence>MTGSDAAPMPDALRQWIAGRLPGTFVSVADKSWERDTSRVWLVETTVTTAYAKISPTVEAFWREVGAYRHAETALAPGQAPRLLAADLGLRAIISTQLPGRIVRHLDLPPAVEVGVHELAGRLLRGWHAHPAPAPAHARESFRASMTDQAAEAAACLNLLGDDLSAAARALVREVAHDLPALADSLPLVYLHGDYGTRNWLWDTEAERLAVIDFEAAAHGLAVQDMVWQCGALWTTRPDLREAFLNGFGRKPSPDENRALVLLTARLAASYLATGRTTHDQVLVDRGHRALSSLARTLH</sequence>
<dbReference type="Gene3D" id="3.90.1200.10">
    <property type="match status" value="1"/>
</dbReference>
<dbReference type="SUPFAM" id="SSF56112">
    <property type="entry name" value="Protein kinase-like (PK-like)"/>
    <property type="match status" value="1"/>
</dbReference>
<dbReference type="AlphaFoldDB" id="A0A3M2M9L6"/>
<protein>
    <submittedName>
        <fullName evidence="2">Aminoglycoside phosphotransferase family protein</fullName>
    </submittedName>
</protein>
<dbReference type="Pfam" id="PF01636">
    <property type="entry name" value="APH"/>
    <property type="match status" value="1"/>
</dbReference>
<gene>
    <name evidence="2" type="ORF">EBO15_08110</name>
</gene>
<dbReference type="InterPro" id="IPR011009">
    <property type="entry name" value="Kinase-like_dom_sf"/>
</dbReference>
<feature type="domain" description="Aminoglycoside phosphotransferase" evidence="1">
    <location>
        <begin position="38"/>
        <end position="252"/>
    </location>
</feature>
<evidence type="ECO:0000313" key="2">
    <source>
        <dbReference type="EMBL" id="RMI46169.1"/>
    </source>
</evidence>
<organism evidence="2 3">
    <name type="scientific">Actinomadura harenae</name>
    <dbReference type="NCBI Taxonomy" id="2483351"/>
    <lineage>
        <taxon>Bacteria</taxon>
        <taxon>Bacillati</taxon>
        <taxon>Actinomycetota</taxon>
        <taxon>Actinomycetes</taxon>
        <taxon>Streptosporangiales</taxon>
        <taxon>Thermomonosporaceae</taxon>
        <taxon>Actinomadura</taxon>
    </lineage>
</organism>
<proteinExistence type="predicted"/>
<reference evidence="2 3" key="1">
    <citation type="submission" date="2018-10" db="EMBL/GenBank/DDBJ databases">
        <title>Isolation from soil.</title>
        <authorList>
            <person name="Hu J."/>
        </authorList>
    </citation>
    <scope>NUCLEOTIDE SEQUENCE [LARGE SCALE GENOMIC DNA]</scope>
    <source>
        <strain evidence="2 3">NEAU-Ht49</strain>
    </source>
</reference>
<dbReference type="EMBL" id="RFFG01000010">
    <property type="protein sequence ID" value="RMI46169.1"/>
    <property type="molecule type" value="Genomic_DNA"/>
</dbReference>
<dbReference type="GO" id="GO:0016740">
    <property type="term" value="F:transferase activity"/>
    <property type="evidence" value="ECO:0007669"/>
    <property type="project" value="UniProtKB-KW"/>
</dbReference>
<dbReference type="RefSeq" id="WP_122193690.1">
    <property type="nucleotide sequence ID" value="NZ_JBHSKC010000013.1"/>
</dbReference>
<name>A0A3M2M9L6_9ACTN</name>
<keyword evidence="2" id="KW-0808">Transferase</keyword>
<accession>A0A3M2M9L6</accession>
<dbReference type="Proteomes" id="UP000282674">
    <property type="component" value="Unassembled WGS sequence"/>
</dbReference>
<dbReference type="InterPro" id="IPR002575">
    <property type="entry name" value="Aminoglycoside_PTrfase"/>
</dbReference>
<keyword evidence="3" id="KW-1185">Reference proteome</keyword>
<evidence type="ECO:0000259" key="1">
    <source>
        <dbReference type="Pfam" id="PF01636"/>
    </source>
</evidence>
<comment type="caution">
    <text evidence="2">The sequence shown here is derived from an EMBL/GenBank/DDBJ whole genome shotgun (WGS) entry which is preliminary data.</text>
</comment>
<evidence type="ECO:0000313" key="3">
    <source>
        <dbReference type="Proteomes" id="UP000282674"/>
    </source>
</evidence>
<dbReference type="OrthoDB" id="21342at2"/>